<dbReference type="EMBL" id="GBXM01001230">
    <property type="protein sequence ID" value="JAI07348.1"/>
    <property type="molecule type" value="Transcribed_RNA"/>
</dbReference>
<reference evidence="1" key="1">
    <citation type="submission" date="2014-11" db="EMBL/GenBank/DDBJ databases">
        <authorList>
            <person name="Amaro Gonzalez C."/>
        </authorList>
    </citation>
    <scope>NUCLEOTIDE SEQUENCE</scope>
</reference>
<name>A0A0E9XXA4_ANGAN</name>
<protein>
    <submittedName>
        <fullName evidence="1">Uncharacterized protein</fullName>
    </submittedName>
</protein>
<sequence length="21" mass="2488">MSYLLFEMCIYVYILSVSEAL</sequence>
<evidence type="ECO:0000313" key="1">
    <source>
        <dbReference type="EMBL" id="JAI07348.1"/>
    </source>
</evidence>
<reference evidence="1" key="2">
    <citation type="journal article" date="2015" name="Fish Shellfish Immunol.">
        <title>Early steps in the European eel (Anguilla anguilla)-Vibrio vulnificus interaction in the gills: Role of the RtxA13 toxin.</title>
        <authorList>
            <person name="Callol A."/>
            <person name="Pajuelo D."/>
            <person name="Ebbesson L."/>
            <person name="Teles M."/>
            <person name="MacKenzie S."/>
            <person name="Amaro C."/>
        </authorList>
    </citation>
    <scope>NUCLEOTIDE SEQUENCE</scope>
</reference>
<accession>A0A0E9XXA4</accession>
<dbReference type="AlphaFoldDB" id="A0A0E9XXA4"/>
<proteinExistence type="predicted"/>
<organism evidence="1">
    <name type="scientific">Anguilla anguilla</name>
    <name type="common">European freshwater eel</name>
    <name type="synonym">Muraena anguilla</name>
    <dbReference type="NCBI Taxonomy" id="7936"/>
    <lineage>
        <taxon>Eukaryota</taxon>
        <taxon>Metazoa</taxon>
        <taxon>Chordata</taxon>
        <taxon>Craniata</taxon>
        <taxon>Vertebrata</taxon>
        <taxon>Euteleostomi</taxon>
        <taxon>Actinopterygii</taxon>
        <taxon>Neopterygii</taxon>
        <taxon>Teleostei</taxon>
        <taxon>Anguilliformes</taxon>
        <taxon>Anguillidae</taxon>
        <taxon>Anguilla</taxon>
    </lineage>
</organism>